<organism evidence="3 4">
    <name type="scientific">Actinoplanes xinjiangensis</name>
    <dbReference type="NCBI Taxonomy" id="512350"/>
    <lineage>
        <taxon>Bacteria</taxon>
        <taxon>Bacillati</taxon>
        <taxon>Actinomycetota</taxon>
        <taxon>Actinomycetes</taxon>
        <taxon>Micromonosporales</taxon>
        <taxon>Micromonosporaceae</taxon>
        <taxon>Actinoplanes</taxon>
    </lineage>
</organism>
<evidence type="ECO:0000256" key="2">
    <source>
        <dbReference type="SAM" id="MobiDB-lite"/>
    </source>
</evidence>
<protein>
    <submittedName>
        <fullName evidence="3">Uncharacterized protein (TIGR02680 family)</fullName>
    </submittedName>
</protein>
<name>A0A316EUB5_9ACTN</name>
<evidence type="ECO:0000256" key="1">
    <source>
        <dbReference type="SAM" id="Coils"/>
    </source>
</evidence>
<dbReference type="Proteomes" id="UP000245697">
    <property type="component" value="Unassembled WGS sequence"/>
</dbReference>
<feature type="coiled-coil region" evidence="1">
    <location>
        <begin position="772"/>
        <end position="850"/>
    </location>
</feature>
<dbReference type="InterPro" id="IPR013496">
    <property type="entry name" value="CHP02680"/>
</dbReference>
<gene>
    <name evidence="3" type="ORF">BC793_12553</name>
</gene>
<evidence type="ECO:0000313" key="3">
    <source>
        <dbReference type="EMBL" id="PWK35852.1"/>
    </source>
</evidence>
<dbReference type="Pfam" id="PF13558">
    <property type="entry name" value="SbcC_Walker_B"/>
    <property type="match status" value="1"/>
</dbReference>
<dbReference type="EMBL" id="QGGR01000025">
    <property type="protein sequence ID" value="PWK35852.1"/>
    <property type="molecule type" value="Genomic_DNA"/>
</dbReference>
<reference evidence="3 4" key="1">
    <citation type="submission" date="2018-05" db="EMBL/GenBank/DDBJ databases">
        <title>Genomic Encyclopedia of Archaeal and Bacterial Type Strains, Phase II (KMG-II): from individual species to whole genera.</title>
        <authorList>
            <person name="Goeker M."/>
        </authorList>
    </citation>
    <scope>NUCLEOTIDE SEQUENCE [LARGE SCALE GENOMIC DNA]</scope>
    <source>
        <strain evidence="3 4">DSM 45184</strain>
    </source>
</reference>
<dbReference type="SUPFAM" id="SSF52540">
    <property type="entry name" value="P-loop containing nucleoside triphosphate hydrolases"/>
    <property type="match status" value="1"/>
</dbReference>
<feature type="region of interest" description="Disordered" evidence="2">
    <location>
        <begin position="958"/>
        <end position="985"/>
    </location>
</feature>
<feature type="coiled-coil region" evidence="1">
    <location>
        <begin position="259"/>
        <end position="324"/>
    </location>
</feature>
<evidence type="ECO:0000313" key="4">
    <source>
        <dbReference type="Proteomes" id="UP000245697"/>
    </source>
</evidence>
<feature type="compositionally biased region" description="Basic and acidic residues" evidence="2">
    <location>
        <begin position="958"/>
        <end position="969"/>
    </location>
</feature>
<keyword evidence="4" id="KW-1185">Reference proteome</keyword>
<dbReference type="RefSeq" id="WP_109601397.1">
    <property type="nucleotide sequence ID" value="NZ_BONA01000078.1"/>
</dbReference>
<sequence length="1383" mass="151378">MHPYRYRLHRAGICNVWQYDDQVFDFEDGRLLLRGKNGAGKSKALELLLPFLLDGDTKRLDATGGGRTTFRWLMSEGASGVNRQGFVWLELRRTDEQGTEHFQTLGAIVRWSSSTAEARLTYFLTPARIGIEVHLVEGRQPVPIDRLREILGEGALITAARDYRARVGREVFGIADPGRYRNLVHLLYRLRRPTIGDRIEAGQLTTELGEALPPVDDDVLDSVAHNLDDLETVRADLGRLEATHSALSDLMGAYRGYLRGELRRRVQAVDEALTRLRSQRRQAGQAEREVAASVTAEEQALGEVRRWEQTLREKTAELRALRESAGYRAVQELAQRRLAVHALQSAARSAQAAAAADRTTLDGLAERLRDETTRLAGTVGRLRDGHRHLRELATASGLDVGHLGVLPELRHRGAPGDASLEVVQLELAGHEFSAHRTRLVAAEDAVRGRRTAVTDVDRRLVEAETAATAAARAEDERDLLDGQQGAAQDRLGQVTGQLVAAGRQFAAAVRQWCALPVWAGADLTVVTDHLLAEDPLPAETPAEVRAAAEAAAQPLRDAAETLRDSLRAAHLTADHHLAAVRAEHAEWLSRPDPEPPRSRFRAPGAVARAGVPLYRLIDFAGHLGPADRAGLEAALESSGLLDALVTADSTVADPVSGEILLRPGTPVPGLSLSDVLVAVPGSGIPDPMPASPGAGHADTPVPAFGGGLRNEPGIATVTAVLASIGFGADSDATSWVAADGRWRLGVAQGAWRKPEAEFVGATNRAALRRRRLAELEVRIGELTAELAGLRERIAEVEQRRRDLTAVLRALPDGAELRTAWTRRDEAEDTMGRLARQVADARRRARELRGAADERRSRAESAAAAHLLPTDRPQLALVEQRLRQLTTDVPRQARDVERFTGQLRPYEDLIVRHGAAVEQAARTADTAQVAAAEHLSADQELAVLERSLGVEPAEILRQENAAEREVHTAEQELPPARRTYEDRRDDRVRASGARDLARERLTAFEQAALDAGTALPRVLTLPGVRPALDLPADLPAETPPGTPPERIRHLDNLAGRLREALGKPQQDLGENALHQRYTDVRSRLPGGFDLIWEDRDGVKVVEISDDIGRHPVAAATARLGAELDQKRAAVADRERHAFERFLLGELGDALSRQIRSAEALVAAMNTTLAEVRTSHGLGARLVWALRDDADADTRSAVGLLRTPLELRTRENNDRLREALARRVEDARRSDPSAGYAVHLRAALDYRNWFGFAVKVTDQARPDRERTLSARTAMSQGEQRVVSYLVLFAAAAAHFTSVGELYPAAPRLILLDDAFAKVDEPTHGRLLGLLVDLDLDAVLTSERLWGCFPEVPSLGIYECLRDPTQPGVATLHFRWDGHRRTVETT</sequence>
<proteinExistence type="predicted"/>
<accession>A0A316EUB5</accession>
<dbReference type="NCBIfam" id="TIGR02680">
    <property type="entry name" value="TIGR02680 family protein"/>
    <property type="match status" value="1"/>
</dbReference>
<keyword evidence="1" id="KW-0175">Coiled coil</keyword>
<dbReference type="InterPro" id="IPR027417">
    <property type="entry name" value="P-loop_NTPase"/>
</dbReference>
<comment type="caution">
    <text evidence="3">The sequence shown here is derived from an EMBL/GenBank/DDBJ whole genome shotgun (WGS) entry which is preliminary data.</text>
</comment>
<dbReference type="Gene3D" id="3.40.50.300">
    <property type="entry name" value="P-loop containing nucleotide triphosphate hydrolases"/>
    <property type="match status" value="1"/>
</dbReference>